<feature type="transmembrane region" description="Helical" evidence="1">
    <location>
        <begin position="351"/>
        <end position="369"/>
    </location>
</feature>
<gene>
    <name evidence="2" type="ORF">GYY_02480</name>
</gene>
<feature type="transmembrane region" description="Helical" evidence="1">
    <location>
        <begin position="126"/>
        <end position="143"/>
    </location>
</feature>
<name>G0H3I9_METMI</name>
<feature type="transmembrane region" description="Helical" evidence="1">
    <location>
        <begin position="320"/>
        <end position="339"/>
    </location>
</feature>
<feature type="transmembrane region" description="Helical" evidence="1">
    <location>
        <begin position="225"/>
        <end position="244"/>
    </location>
</feature>
<dbReference type="EMBL" id="CP002913">
    <property type="protein sequence ID" value="AEK19379.1"/>
    <property type="molecule type" value="Genomic_DNA"/>
</dbReference>
<evidence type="ECO:0000256" key="1">
    <source>
        <dbReference type="SAM" id="Phobius"/>
    </source>
</evidence>
<dbReference type="GeneID" id="10981924"/>
<dbReference type="PATRIC" id="fig|1053692.7.peg.489"/>
<feature type="transmembrane region" description="Helical" evidence="1">
    <location>
        <begin position="97"/>
        <end position="114"/>
    </location>
</feature>
<dbReference type="KEGG" id="mmd:GYY_02480"/>
<feature type="transmembrane region" description="Helical" evidence="1">
    <location>
        <begin position="171"/>
        <end position="204"/>
    </location>
</feature>
<reference evidence="2 3" key="1">
    <citation type="journal article" date="2011" name="J. Bacteriol.">
        <title>Complete Genome Sequence of a Nonculturable Methanococcus maripaludis Strain Extracted in a Metagenomic Survey of Petroleum Reservoir Fluids.</title>
        <authorList>
            <person name="Wang X."/>
            <person name="Greenfield P."/>
            <person name="Li D."/>
            <person name="Hendry P."/>
            <person name="Volk H."/>
            <person name="Sutherland T.D."/>
        </authorList>
    </citation>
    <scope>NUCLEOTIDE SEQUENCE [LARGE SCALE GENOMIC DNA]</scope>
    <source>
        <strain evidence="2 3">X1</strain>
    </source>
</reference>
<feature type="transmembrane region" description="Helical" evidence="1">
    <location>
        <begin position="276"/>
        <end position="300"/>
    </location>
</feature>
<organism evidence="3">
    <name type="scientific">Methanococcus maripaludis X1</name>
    <dbReference type="NCBI Taxonomy" id="1053692"/>
    <lineage>
        <taxon>Archaea</taxon>
        <taxon>Methanobacteriati</taxon>
        <taxon>Methanobacteriota</taxon>
        <taxon>Methanomada group</taxon>
        <taxon>Methanococci</taxon>
        <taxon>Methanococcales</taxon>
        <taxon>Methanococcaceae</taxon>
        <taxon>Methanococcus</taxon>
    </lineage>
</organism>
<evidence type="ECO:0008006" key="4">
    <source>
        <dbReference type="Google" id="ProtNLM"/>
    </source>
</evidence>
<proteinExistence type="predicted"/>
<dbReference type="AlphaFoldDB" id="G0H3I9"/>
<accession>G0H3I9</accession>
<keyword evidence="1" id="KW-0472">Membrane</keyword>
<dbReference type="Proteomes" id="UP000008889">
    <property type="component" value="Chromosome"/>
</dbReference>
<feature type="transmembrane region" description="Helical" evidence="1">
    <location>
        <begin position="381"/>
        <end position="401"/>
    </location>
</feature>
<dbReference type="RefSeq" id="WP_013998887.1">
    <property type="nucleotide sequence ID" value="NC_015847.1"/>
</dbReference>
<sequence>MGGLIISKLKIPYVMLILYILLGLFLQYSEISGFQSLPSPIYGGDYYYQMGSVNHILSGGNPFESSSMMGGIPGYLPLYGVLCAGFCKLFGLDAFNGMIYFSLVIFALSSLIWFNTFKKIFKNEWVSVIGTILANGISMYPILKYTPFTKQIMIPLFILALYSTVTSKKSFNYVFLGIIYGLLAISHTVAFVGATLIIATFLTYEMCKYNFDKINGLKEYFSENWKNLGIFIVVGLPISMLYWYKPLFVYKLHQVNDLLIWNVTQDWFDVNVQINFLFGVLNSLINFNSVYSALLSLFFINGLVRMYKTRTNTQNEFLKIFGIGCIFATFSYFITIPLLNMHFVPNYMANYYMWSIWILISLYGLNYLNNFKLFKNDCSKIKMCFSAVFIIFLILSSNGFISHIENDPWITKGYTSMSEPYLSIQSYLLENTAVNDTIISTKELSFALNGISGRKLVVNRWAQQNNPYMDFSERDIDASIILYGNNTPKKLELIKKYDIKYLYWDTNWINLDYRFSENNSLSPCDPLITFYNSIYEKKLDENGVKYYRVDWWVDPSLHDVSKFDLLMISPENYRNSVKPWKEDLDPYLEEVWNYSVEGHKIAVLYKMRVE</sequence>
<keyword evidence="1" id="KW-0812">Transmembrane</keyword>
<dbReference type="HOGENOM" id="CLU_445942_0_0_2"/>
<keyword evidence="1" id="KW-1133">Transmembrane helix</keyword>
<evidence type="ECO:0000313" key="3">
    <source>
        <dbReference type="Proteomes" id="UP000008889"/>
    </source>
</evidence>
<evidence type="ECO:0000313" key="2">
    <source>
        <dbReference type="EMBL" id="AEK19379.1"/>
    </source>
</evidence>
<protein>
    <recommendedName>
        <fullName evidence="4">Glycosyltransferase RgtA/B/C/D-like domain-containing protein</fullName>
    </recommendedName>
</protein>
<feature type="transmembrane region" description="Helical" evidence="1">
    <location>
        <begin position="12"/>
        <end position="29"/>
    </location>
</feature>